<dbReference type="GO" id="GO:0003676">
    <property type="term" value="F:nucleic acid binding"/>
    <property type="evidence" value="ECO:0007669"/>
    <property type="project" value="InterPro"/>
</dbReference>
<feature type="domain" description="Integrase catalytic" evidence="2">
    <location>
        <begin position="52"/>
        <end position="155"/>
    </location>
</feature>
<dbReference type="Proteomes" id="UP001168877">
    <property type="component" value="Unassembled WGS sequence"/>
</dbReference>
<dbReference type="SUPFAM" id="SSF53098">
    <property type="entry name" value="Ribonuclease H-like"/>
    <property type="match status" value="1"/>
</dbReference>
<gene>
    <name evidence="3" type="ORF">LWI29_001769</name>
</gene>
<dbReference type="EMBL" id="JAUESC010000381">
    <property type="protein sequence ID" value="KAK0588506.1"/>
    <property type="molecule type" value="Genomic_DNA"/>
</dbReference>
<dbReference type="InterPro" id="IPR039537">
    <property type="entry name" value="Retrotran_Ty1/copia-like"/>
</dbReference>
<dbReference type="InterPro" id="IPR057670">
    <property type="entry name" value="SH3_retrovirus"/>
</dbReference>
<evidence type="ECO:0000256" key="1">
    <source>
        <dbReference type="SAM" id="MobiDB-lite"/>
    </source>
</evidence>
<dbReference type="AlphaFoldDB" id="A0AA39VRH0"/>
<organism evidence="3 4">
    <name type="scientific">Acer saccharum</name>
    <name type="common">Sugar maple</name>
    <dbReference type="NCBI Taxonomy" id="4024"/>
    <lineage>
        <taxon>Eukaryota</taxon>
        <taxon>Viridiplantae</taxon>
        <taxon>Streptophyta</taxon>
        <taxon>Embryophyta</taxon>
        <taxon>Tracheophyta</taxon>
        <taxon>Spermatophyta</taxon>
        <taxon>Magnoliopsida</taxon>
        <taxon>eudicotyledons</taxon>
        <taxon>Gunneridae</taxon>
        <taxon>Pentapetalae</taxon>
        <taxon>rosids</taxon>
        <taxon>malvids</taxon>
        <taxon>Sapindales</taxon>
        <taxon>Sapindaceae</taxon>
        <taxon>Hippocastanoideae</taxon>
        <taxon>Acereae</taxon>
        <taxon>Acer</taxon>
    </lineage>
</organism>
<dbReference type="InterPro" id="IPR036397">
    <property type="entry name" value="RNaseH_sf"/>
</dbReference>
<dbReference type="InterPro" id="IPR012337">
    <property type="entry name" value="RNaseH-like_sf"/>
</dbReference>
<evidence type="ECO:0000259" key="2">
    <source>
        <dbReference type="PROSITE" id="PS50994"/>
    </source>
</evidence>
<reference evidence="3" key="1">
    <citation type="journal article" date="2022" name="Plant J.">
        <title>Strategies of tolerance reflected in two North American maple genomes.</title>
        <authorList>
            <person name="McEvoy S.L."/>
            <person name="Sezen U.U."/>
            <person name="Trouern-Trend A."/>
            <person name="McMahon S.M."/>
            <person name="Schaberg P.G."/>
            <person name="Yang J."/>
            <person name="Wegrzyn J.L."/>
            <person name="Swenson N.G."/>
        </authorList>
    </citation>
    <scope>NUCLEOTIDE SEQUENCE</scope>
    <source>
        <strain evidence="3">NS2018</strain>
    </source>
</reference>
<dbReference type="Gene3D" id="3.30.420.10">
    <property type="entry name" value="Ribonuclease H-like superfamily/Ribonuclease H"/>
    <property type="match status" value="1"/>
</dbReference>
<proteinExistence type="predicted"/>
<reference evidence="3" key="2">
    <citation type="submission" date="2023-06" db="EMBL/GenBank/DDBJ databases">
        <authorList>
            <person name="Swenson N.G."/>
            <person name="Wegrzyn J.L."/>
            <person name="Mcevoy S.L."/>
        </authorList>
    </citation>
    <scope>NUCLEOTIDE SEQUENCE</scope>
    <source>
        <strain evidence="3">NS2018</strain>
        <tissue evidence="3">Leaf</tissue>
    </source>
</reference>
<comment type="caution">
    <text evidence="3">The sequence shown here is derived from an EMBL/GenBank/DDBJ whole genome shotgun (WGS) entry which is preliminary data.</text>
</comment>
<protein>
    <recommendedName>
        <fullName evidence="2">Integrase catalytic domain-containing protein</fullName>
    </recommendedName>
</protein>
<dbReference type="PROSITE" id="PS50994">
    <property type="entry name" value="INTEGRASE"/>
    <property type="match status" value="1"/>
</dbReference>
<dbReference type="InterPro" id="IPR001584">
    <property type="entry name" value="Integrase_cat-core"/>
</dbReference>
<sequence length="346" mass="38180">MQERLINPTSSREKESIEVDGVVTTRQGGDVEVIKVLDSIEIGTIETEVGIDLHRPFHCLEIIQQQCGEFVALKHTLSGYGISHFTIPPHTPKHNGVSERRHRHIVETGLSLLTHASMPLQFWSYAFVTAVYLINRMPTPLLHMQSPYEKIFSMHPTYEKLRVFGCLCYPWIKPYNNHKLEPRSRACLFIGYSLSQSAYHYLDLERDCVFVSRHVTFVESVFPYAHHSSRPSRSTVESSSSWLHQSSPIGHVSVTHAHSTSVLALHGDSNSAALLSSEAPATAPVLVSASRPEIDPLSSHHVSPTPATAPDPLVTQLTLSAPSQPAAPPTHTIDQPSSFPTPAAAA</sequence>
<name>A0AA39VRH0_ACESA</name>
<accession>A0AA39VRH0</accession>
<keyword evidence="4" id="KW-1185">Reference proteome</keyword>
<feature type="region of interest" description="Disordered" evidence="1">
    <location>
        <begin position="319"/>
        <end position="346"/>
    </location>
</feature>
<dbReference type="PANTHER" id="PTHR42648">
    <property type="entry name" value="TRANSPOSASE, PUTATIVE-RELATED"/>
    <property type="match status" value="1"/>
</dbReference>
<evidence type="ECO:0000313" key="4">
    <source>
        <dbReference type="Proteomes" id="UP001168877"/>
    </source>
</evidence>
<evidence type="ECO:0000313" key="3">
    <source>
        <dbReference type="EMBL" id="KAK0588506.1"/>
    </source>
</evidence>
<dbReference type="GO" id="GO:0015074">
    <property type="term" value="P:DNA integration"/>
    <property type="evidence" value="ECO:0007669"/>
    <property type="project" value="InterPro"/>
</dbReference>
<dbReference type="Pfam" id="PF25597">
    <property type="entry name" value="SH3_retrovirus"/>
    <property type="match status" value="1"/>
</dbReference>
<dbReference type="PANTHER" id="PTHR42648:SF26">
    <property type="entry name" value="INTEGRASE CATALYTIC DOMAIN-CONTAINING PROTEIN"/>
    <property type="match status" value="1"/>
</dbReference>